<dbReference type="AlphaFoldDB" id="A0A1V9ZF53"/>
<comment type="similarity">
    <text evidence="1 4">Belongs to the glutathione peroxidase family.</text>
</comment>
<dbReference type="EMBL" id="JNBR01000137">
    <property type="protein sequence ID" value="OQR96635.1"/>
    <property type="molecule type" value="Genomic_DNA"/>
</dbReference>
<dbReference type="InterPro" id="IPR036249">
    <property type="entry name" value="Thioredoxin-like_sf"/>
</dbReference>
<sequence length="301" mass="33156">MTESFAGRLKLVTINAGSFRGFFGSSKKTEPVYVVADAAAQKVVVFDDAQKDTKTTIDCNATPTSVEHDTTNDHGMLLKAGDERVALAAASGSEQSRWMEAFQRAGATIRRATTIDPTLAKSFFELESYDMAGNCVPMETYHGRLNYTQLVELDNKYRDQGLQILAYPCNQFGGQEPGSHAEIQAFAAGFNATFPLFEKADVNGENTQPVFAYLKSKLTGTLGSSIKWNFTKFLVDRHGQPFKRYSPQTAPMDFEADILELLSRHAESFFELSSKRTDGVEISMAAYTGRVCLVVNVASKM</sequence>
<dbReference type="GO" id="GO:0006979">
    <property type="term" value="P:response to oxidative stress"/>
    <property type="evidence" value="ECO:0007669"/>
    <property type="project" value="InterPro"/>
</dbReference>
<organism evidence="5 6">
    <name type="scientific">Achlya hypogyna</name>
    <name type="common">Oomycete</name>
    <name type="synonym">Protoachlya hypogyna</name>
    <dbReference type="NCBI Taxonomy" id="1202772"/>
    <lineage>
        <taxon>Eukaryota</taxon>
        <taxon>Sar</taxon>
        <taxon>Stramenopiles</taxon>
        <taxon>Oomycota</taxon>
        <taxon>Saprolegniomycetes</taxon>
        <taxon>Saprolegniales</taxon>
        <taxon>Achlyaceae</taxon>
        <taxon>Achlya</taxon>
    </lineage>
</organism>
<keyword evidence="3 4" id="KW-0560">Oxidoreductase</keyword>
<dbReference type="Proteomes" id="UP000243579">
    <property type="component" value="Unassembled WGS sequence"/>
</dbReference>
<dbReference type="STRING" id="1202772.A0A1V9ZF53"/>
<evidence type="ECO:0000256" key="4">
    <source>
        <dbReference type="RuleBase" id="RU000499"/>
    </source>
</evidence>
<dbReference type="SUPFAM" id="SSF52833">
    <property type="entry name" value="Thioredoxin-like"/>
    <property type="match status" value="1"/>
</dbReference>
<accession>A0A1V9ZF53</accession>
<evidence type="ECO:0000313" key="6">
    <source>
        <dbReference type="Proteomes" id="UP000243579"/>
    </source>
</evidence>
<reference evidence="5 6" key="1">
    <citation type="journal article" date="2014" name="Genome Biol. Evol.">
        <title>The secreted proteins of Achlya hypogyna and Thraustotheca clavata identify the ancestral oomycete secretome and reveal gene acquisitions by horizontal gene transfer.</title>
        <authorList>
            <person name="Misner I."/>
            <person name="Blouin N."/>
            <person name="Leonard G."/>
            <person name="Richards T.A."/>
            <person name="Lane C.E."/>
        </authorList>
    </citation>
    <scope>NUCLEOTIDE SEQUENCE [LARGE SCALE GENOMIC DNA]</scope>
    <source>
        <strain evidence="5 6">ATCC 48635</strain>
    </source>
</reference>
<comment type="caution">
    <text evidence="5">The sequence shown here is derived from an EMBL/GenBank/DDBJ whole genome shotgun (WGS) entry which is preliminary data.</text>
</comment>
<dbReference type="Gene3D" id="3.40.30.10">
    <property type="entry name" value="Glutaredoxin"/>
    <property type="match status" value="1"/>
</dbReference>
<proteinExistence type="inferred from homology"/>
<evidence type="ECO:0000256" key="2">
    <source>
        <dbReference type="ARBA" id="ARBA00022559"/>
    </source>
</evidence>
<gene>
    <name evidence="5" type="ORF">ACHHYP_14455</name>
</gene>
<keyword evidence="2 4" id="KW-0575">Peroxidase</keyword>
<evidence type="ECO:0000256" key="1">
    <source>
        <dbReference type="ARBA" id="ARBA00006926"/>
    </source>
</evidence>
<evidence type="ECO:0000313" key="5">
    <source>
        <dbReference type="EMBL" id="OQR96635.1"/>
    </source>
</evidence>
<name>A0A1V9ZF53_ACHHY</name>
<dbReference type="PANTHER" id="PTHR11592">
    <property type="entry name" value="GLUTATHIONE PEROXIDASE"/>
    <property type="match status" value="1"/>
</dbReference>
<dbReference type="OrthoDB" id="96611at2759"/>
<evidence type="ECO:0000256" key="3">
    <source>
        <dbReference type="ARBA" id="ARBA00023002"/>
    </source>
</evidence>
<dbReference type="CDD" id="cd00340">
    <property type="entry name" value="GSH_Peroxidase"/>
    <property type="match status" value="1"/>
</dbReference>
<dbReference type="InterPro" id="IPR000889">
    <property type="entry name" value="Glutathione_peroxidase"/>
</dbReference>
<dbReference type="PANTHER" id="PTHR11592:SF78">
    <property type="entry name" value="GLUTATHIONE PEROXIDASE"/>
    <property type="match status" value="1"/>
</dbReference>
<dbReference type="GO" id="GO:0004601">
    <property type="term" value="F:peroxidase activity"/>
    <property type="evidence" value="ECO:0007669"/>
    <property type="project" value="UniProtKB-KW"/>
</dbReference>
<dbReference type="PRINTS" id="PR01011">
    <property type="entry name" value="GLUTPROXDASE"/>
</dbReference>
<keyword evidence="6" id="KW-1185">Reference proteome</keyword>
<dbReference type="Pfam" id="PF00255">
    <property type="entry name" value="GSHPx"/>
    <property type="match status" value="1"/>
</dbReference>
<protein>
    <recommendedName>
        <fullName evidence="4">Glutathione peroxidase</fullName>
    </recommendedName>
</protein>
<dbReference type="PROSITE" id="PS51355">
    <property type="entry name" value="GLUTATHIONE_PEROXID_3"/>
    <property type="match status" value="1"/>
</dbReference>